<dbReference type="InterPro" id="IPR000792">
    <property type="entry name" value="Tscrpt_reg_LuxR_C"/>
</dbReference>
<evidence type="ECO:0000256" key="1">
    <source>
        <dbReference type="ARBA" id="ARBA00023015"/>
    </source>
</evidence>
<organism evidence="5 6">
    <name type="scientific">Dongia rigui</name>
    <dbReference type="NCBI Taxonomy" id="940149"/>
    <lineage>
        <taxon>Bacteria</taxon>
        <taxon>Pseudomonadati</taxon>
        <taxon>Pseudomonadota</taxon>
        <taxon>Alphaproteobacteria</taxon>
        <taxon>Rhodospirillales</taxon>
        <taxon>Dongiaceae</taxon>
        <taxon>Dongia</taxon>
    </lineage>
</organism>
<keyword evidence="3" id="KW-0804">Transcription</keyword>
<keyword evidence="6" id="KW-1185">Reference proteome</keyword>
<evidence type="ECO:0000256" key="2">
    <source>
        <dbReference type="ARBA" id="ARBA00023125"/>
    </source>
</evidence>
<evidence type="ECO:0000313" key="6">
    <source>
        <dbReference type="Proteomes" id="UP001271769"/>
    </source>
</evidence>
<protein>
    <submittedName>
        <fullName evidence="5">Helix-turn-helix transcriptional regulator</fullName>
    </submittedName>
</protein>
<dbReference type="SUPFAM" id="SSF46894">
    <property type="entry name" value="C-terminal effector domain of the bipartite response regulators"/>
    <property type="match status" value="1"/>
</dbReference>
<keyword evidence="1" id="KW-0805">Transcription regulation</keyword>
<dbReference type="Gene3D" id="1.10.10.10">
    <property type="entry name" value="Winged helix-like DNA-binding domain superfamily/Winged helix DNA-binding domain"/>
    <property type="match status" value="1"/>
</dbReference>
<accession>A0ABU5E1B9</accession>
<name>A0ABU5E1B9_9PROT</name>
<feature type="domain" description="HTH luxR-type" evidence="4">
    <location>
        <begin position="151"/>
        <end position="216"/>
    </location>
</feature>
<dbReference type="PANTHER" id="PTHR44688">
    <property type="entry name" value="DNA-BINDING TRANSCRIPTIONAL ACTIVATOR DEVR_DOSR"/>
    <property type="match status" value="1"/>
</dbReference>
<dbReference type="SMART" id="SM00421">
    <property type="entry name" value="HTH_LUXR"/>
    <property type="match status" value="1"/>
</dbReference>
<dbReference type="Pfam" id="PF00196">
    <property type="entry name" value="GerE"/>
    <property type="match status" value="1"/>
</dbReference>
<proteinExistence type="predicted"/>
<dbReference type="PRINTS" id="PR00038">
    <property type="entry name" value="HTHLUXR"/>
</dbReference>
<comment type="caution">
    <text evidence="5">The sequence shown here is derived from an EMBL/GenBank/DDBJ whole genome shotgun (WGS) entry which is preliminary data.</text>
</comment>
<dbReference type="RefSeq" id="WP_320501872.1">
    <property type="nucleotide sequence ID" value="NZ_JAXCLX010000003.1"/>
</dbReference>
<gene>
    <name evidence="5" type="ORF">SMD31_15760</name>
</gene>
<reference evidence="5 6" key="1">
    <citation type="journal article" date="2013" name="Antonie Van Leeuwenhoek">
        <title>Dongia rigui sp. nov., isolated from freshwater of a large wetland in Korea.</title>
        <authorList>
            <person name="Baik K.S."/>
            <person name="Hwang Y.M."/>
            <person name="Choi J.S."/>
            <person name="Kwon J."/>
            <person name="Seong C.N."/>
        </authorList>
    </citation>
    <scope>NUCLEOTIDE SEQUENCE [LARGE SCALE GENOMIC DNA]</scope>
    <source>
        <strain evidence="5 6">04SU4-P</strain>
    </source>
</reference>
<dbReference type="InterPro" id="IPR036388">
    <property type="entry name" value="WH-like_DNA-bd_sf"/>
</dbReference>
<dbReference type="PROSITE" id="PS50043">
    <property type="entry name" value="HTH_LUXR_2"/>
    <property type="match status" value="1"/>
</dbReference>
<dbReference type="CDD" id="cd06170">
    <property type="entry name" value="LuxR_C_like"/>
    <property type="match status" value="1"/>
</dbReference>
<dbReference type="InterPro" id="IPR016032">
    <property type="entry name" value="Sig_transdc_resp-reg_C-effctor"/>
</dbReference>
<evidence type="ECO:0000313" key="5">
    <source>
        <dbReference type="EMBL" id="MDY0873396.1"/>
    </source>
</evidence>
<sequence length="218" mass="24534">MEQVSVAFRRAVEAWKDASLGSDDAVAAFIARAVQFVDNSTNVYLTSFDDEDPEHFGFRFLVNNFDIRVGSEPGDFLGNHPDRVHVSRDLAPQYHHVAQSGEMRVDSIRDVIWNHYAHYDRVILPVDIDPRTKRPRHAIALSKPRFIIAPTEGDVRNLSGREAEILNFVANGLTTKEIAREIGSSPRTVETHLVSIKKKMNARNIAHAVALHVLRASF</sequence>
<dbReference type="Proteomes" id="UP001271769">
    <property type="component" value="Unassembled WGS sequence"/>
</dbReference>
<keyword evidence="2" id="KW-0238">DNA-binding</keyword>
<dbReference type="PANTHER" id="PTHR44688:SF16">
    <property type="entry name" value="DNA-BINDING TRANSCRIPTIONAL ACTIVATOR DEVR_DOSR"/>
    <property type="match status" value="1"/>
</dbReference>
<dbReference type="EMBL" id="JAXCLX010000003">
    <property type="protein sequence ID" value="MDY0873396.1"/>
    <property type="molecule type" value="Genomic_DNA"/>
</dbReference>
<evidence type="ECO:0000256" key="3">
    <source>
        <dbReference type="ARBA" id="ARBA00023163"/>
    </source>
</evidence>
<evidence type="ECO:0000259" key="4">
    <source>
        <dbReference type="PROSITE" id="PS50043"/>
    </source>
</evidence>